<reference evidence="2" key="1">
    <citation type="submission" date="2018-01" db="EMBL/GenBank/DDBJ databases">
        <title>Comparative genomics of Mycobacterium mucogenicum and Mycobacterium neoaurum clade members emphasizing tRNA and non-coding RNA.</title>
        <authorList>
            <person name="Behra P.R.K."/>
            <person name="Pettersson B.M.F."/>
            <person name="Das S."/>
            <person name="Dasgupta S."/>
            <person name="Kirsebom L.A."/>
        </authorList>
    </citation>
    <scope>NUCLEOTIDE SEQUENCE</scope>
    <source>
        <strain evidence="2">DSM 44124</strain>
    </source>
</reference>
<dbReference type="GeneID" id="76728489"/>
<dbReference type="AlphaFoldDB" id="A0A8H2PJ50"/>
<dbReference type="RefSeq" id="WP_053855253.1">
    <property type="nucleotide sequence ID" value="NZ_ANBS01000024.1"/>
</dbReference>
<organism evidence="2">
    <name type="scientific">Mycolicibacterium mucogenicum DSM 44124</name>
    <dbReference type="NCBI Taxonomy" id="1226753"/>
    <lineage>
        <taxon>Bacteria</taxon>
        <taxon>Bacillati</taxon>
        <taxon>Actinomycetota</taxon>
        <taxon>Actinomycetes</taxon>
        <taxon>Mycobacteriales</taxon>
        <taxon>Mycobacteriaceae</taxon>
        <taxon>Mycolicibacterium</taxon>
    </lineage>
</organism>
<dbReference type="EMBL" id="CP062008">
    <property type="protein sequence ID" value="QPG68904.1"/>
    <property type="molecule type" value="Genomic_DNA"/>
</dbReference>
<keyword evidence="3" id="KW-1185">Reference proteome</keyword>
<reference evidence="1 3" key="2">
    <citation type="journal article" date="2019" name="BMC Evol. Biol.">
        <title>Comparative genomics of Mycobacterium mucogenicum and Mycobacterium neoaurum clade members emphasizing tRNA and non-coding RNA.</title>
        <authorList>
            <person name="Behra P.R.K."/>
            <person name="Pettersson B.M.F."/>
            <person name="Das S."/>
            <person name="Dasgupta S."/>
            <person name="Kirsebom L.A."/>
        </authorList>
    </citation>
    <scope>NUCLEOTIDE SEQUENCE [LARGE SCALE GENOMIC DNA]</scope>
    <source>
        <strain evidence="1 3">DSM 44124</strain>
    </source>
</reference>
<reference evidence="1 3" key="3">
    <citation type="journal article" date="2019" name="Sci. Rep.">
        <title>Insight into the biology of Mycobacterium mucogenicum and Mycobacterium neoaurum clade members.</title>
        <authorList>
            <person name="Behra P.R.K."/>
            <person name="Pettersson B.M.F."/>
            <person name="Ramesh M."/>
            <person name="Dasgupta S."/>
            <person name="Kirsebom L.A."/>
        </authorList>
    </citation>
    <scope>NUCLEOTIDE SEQUENCE [LARGE SCALE GENOMIC DNA]</scope>
    <source>
        <strain evidence="1 3">DSM 44124</strain>
    </source>
</reference>
<evidence type="ECO:0000313" key="2">
    <source>
        <dbReference type="EMBL" id="TLH55429.1"/>
    </source>
</evidence>
<sequence>MKTADMTPEDHIVEAKSYAGQCDQQAAQTHALIAIAQYLELLVRPEYVDVNHTPALDWSGDRS</sequence>
<name>A0A8H2PJ50_MYCMU</name>
<accession>A0A8H2PJ50</accession>
<gene>
    <name evidence="1" type="ORF">C1S78_026385</name>
    <name evidence="2" type="ORF">C1S78_26345</name>
</gene>
<dbReference type="KEGG" id="mmuc:C1S78_026385"/>
<dbReference type="EMBL" id="POTL01000001">
    <property type="protein sequence ID" value="TLH55429.1"/>
    <property type="molecule type" value="Genomic_DNA"/>
</dbReference>
<evidence type="ECO:0000313" key="3">
    <source>
        <dbReference type="Proteomes" id="UP000309231"/>
    </source>
</evidence>
<protein>
    <submittedName>
        <fullName evidence="2">Uncharacterized protein</fullName>
    </submittedName>
</protein>
<dbReference type="Proteomes" id="UP000309231">
    <property type="component" value="Chromosome"/>
</dbReference>
<evidence type="ECO:0000313" key="1">
    <source>
        <dbReference type="EMBL" id="QPG68904.1"/>
    </source>
</evidence>
<proteinExistence type="predicted"/>